<reference evidence="2 3" key="1">
    <citation type="journal article" date="2024" name="BMC Genomics">
        <title>De novo assembly and annotation of Popillia japonica's genome with initial clues to its potential as an invasive pest.</title>
        <authorList>
            <person name="Cucini C."/>
            <person name="Boschi S."/>
            <person name="Funari R."/>
            <person name="Cardaioli E."/>
            <person name="Iannotti N."/>
            <person name="Marturano G."/>
            <person name="Paoli F."/>
            <person name="Bruttini M."/>
            <person name="Carapelli A."/>
            <person name="Frati F."/>
            <person name="Nardi F."/>
        </authorList>
    </citation>
    <scope>NUCLEOTIDE SEQUENCE [LARGE SCALE GENOMIC DNA]</scope>
    <source>
        <strain evidence="2">DMR45628</strain>
    </source>
</reference>
<evidence type="ECO:0000256" key="1">
    <source>
        <dbReference type="SAM" id="MobiDB-lite"/>
    </source>
</evidence>
<feature type="compositionally biased region" description="Basic and acidic residues" evidence="1">
    <location>
        <begin position="82"/>
        <end position="92"/>
    </location>
</feature>
<feature type="compositionally biased region" description="Basic and acidic residues" evidence="1">
    <location>
        <begin position="1"/>
        <end position="12"/>
    </location>
</feature>
<dbReference type="EMBL" id="JASPKY010000269">
    <property type="protein sequence ID" value="KAK9712017.1"/>
    <property type="molecule type" value="Genomic_DNA"/>
</dbReference>
<comment type="caution">
    <text evidence="2">The sequence shown here is derived from an EMBL/GenBank/DDBJ whole genome shotgun (WGS) entry which is preliminary data.</text>
</comment>
<name>A0AAW1K157_POPJA</name>
<protein>
    <submittedName>
        <fullName evidence="2">Uncharacterized protein</fullName>
    </submittedName>
</protein>
<evidence type="ECO:0000313" key="2">
    <source>
        <dbReference type="EMBL" id="KAK9712017.1"/>
    </source>
</evidence>
<gene>
    <name evidence="2" type="ORF">QE152_g25094</name>
</gene>
<feature type="region of interest" description="Disordered" evidence="1">
    <location>
        <begin position="58"/>
        <end position="96"/>
    </location>
</feature>
<accession>A0AAW1K157</accession>
<dbReference type="Proteomes" id="UP001458880">
    <property type="component" value="Unassembled WGS sequence"/>
</dbReference>
<dbReference type="AlphaFoldDB" id="A0AAW1K157"/>
<evidence type="ECO:0000313" key="3">
    <source>
        <dbReference type="Proteomes" id="UP001458880"/>
    </source>
</evidence>
<sequence>MSRSDSTPDKSGQHAPYTVDRFRNRWRENEKADCQVVNGYVRPYCTHPLFTSKLLRDEPIAPDGKKQGKERVVAGDSPNVRVKPDLHPKKSMMDLGNAQKECYSQKRVGESPKNNKEIAFKLLPNISPILLSSNTGDE</sequence>
<proteinExistence type="predicted"/>
<feature type="compositionally biased region" description="Basic and acidic residues" evidence="1">
    <location>
        <begin position="58"/>
        <end position="73"/>
    </location>
</feature>
<organism evidence="2 3">
    <name type="scientific">Popillia japonica</name>
    <name type="common">Japanese beetle</name>
    <dbReference type="NCBI Taxonomy" id="7064"/>
    <lineage>
        <taxon>Eukaryota</taxon>
        <taxon>Metazoa</taxon>
        <taxon>Ecdysozoa</taxon>
        <taxon>Arthropoda</taxon>
        <taxon>Hexapoda</taxon>
        <taxon>Insecta</taxon>
        <taxon>Pterygota</taxon>
        <taxon>Neoptera</taxon>
        <taxon>Endopterygota</taxon>
        <taxon>Coleoptera</taxon>
        <taxon>Polyphaga</taxon>
        <taxon>Scarabaeiformia</taxon>
        <taxon>Scarabaeidae</taxon>
        <taxon>Rutelinae</taxon>
        <taxon>Popillia</taxon>
    </lineage>
</organism>
<keyword evidence="3" id="KW-1185">Reference proteome</keyword>
<feature type="region of interest" description="Disordered" evidence="1">
    <location>
        <begin position="1"/>
        <end position="21"/>
    </location>
</feature>